<evidence type="ECO:0000256" key="2">
    <source>
        <dbReference type="SAM" id="MobiDB-lite"/>
    </source>
</evidence>
<feature type="compositionally biased region" description="Low complexity" evidence="2">
    <location>
        <begin position="106"/>
        <end position="123"/>
    </location>
</feature>
<accession>A0A1D1YUP1</accession>
<evidence type="ECO:0000313" key="3">
    <source>
        <dbReference type="EMBL" id="JAT58351.1"/>
    </source>
</evidence>
<dbReference type="AlphaFoldDB" id="A0A1D1YUP1"/>
<dbReference type="EMBL" id="GDJX01009585">
    <property type="protein sequence ID" value="JAT58351.1"/>
    <property type="molecule type" value="Transcribed_RNA"/>
</dbReference>
<protein>
    <submittedName>
        <fullName evidence="3">Uncharacterized protein</fullName>
    </submittedName>
</protein>
<feature type="region of interest" description="Disordered" evidence="2">
    <location>
        <begin position="99"/>
        <end position="131"/>
    </location>
</feature>
<evidence type="ECO:0000256" key="1">
    <source>
        <dbReference type="SAM" id="Coils"/>
    </source>
</evidence>
<keyword evidence="1" id="KW-0175">Coiled coil</keyword>
<proteinExistence type="predicted"/>
<feature type="coiled-coil region" evidence="1">
    <location>
        <begin position="65"/>
        <end position="96"/>
    </location>
</feature>
<name>A0A1D1YUP1_9ARAE</name>
<feature type="region of interest" description="Disordered" evidence="2">
    <location>
        <begin position="1"/>
        <end position="32"/>
    </location>
</feature>
<gene>
    <name evidence="3" type="ORF">g.112570</name>
</gene>
<sequence length="303" mass="33130">MSRSERPHSIGSEKEVKLDSPKSPKKESVESIENELKIQTELAIKHSRITPSTPSEQHSELLHFIARKERKVLELREELKRHEEELRLLKKQWETNVTKNIDEESNSNSPSSPASLSSITNTSEGETNNFMNGLGKGIAGVIGGIQKVKESELTQEKLSQIKNAVVDVANSQPVQQTRRKTADFTSNAWHNLSKGISTLASSETIQNAKKKTLKTVYTINEALTSPAGTAATNTATAATTATTVNTRKDSSSSIIFDGEEAETKTTATKMTMITTTPVISGSPVEEIGDPILHVIGDDFNEFV</sequence>
<reference evidence="3" key="1">
    <citation type="submission" date="2015-07" db="EMBL/GenBank/DDBJ databases">
        <title>Transcriptome Assembly of Anthurium amnicola.</title>
        <authorList>
            <person name="Suzuki J."/>
        </authorList>
    </citation>
    <scope>NUCLEOTIDE SEQUENCE</scope>
</reference>
<organism evidence="3">
    <name type="scientific">Anthurium amnicola</name>
    <dbReference type="NCBI Taxonomy" id="1678845"/>
    <lineage>
        <taxon>Eukaryota</taxon>
        <taxon>Viridiplantae</taxon>
        <taxon>Streptophyta</taxon>
        <taxon>Embryophyta</taxon>
        <taxon>Tracheophyta</taxon>
        <taxon>Spermatophyta</taxon>
        <taxon>Magnoliopsida</taxon>
        <taxon>Liliopsida</taxon>
        <taxon>Araceae</taxon>
        <taxon>Pothoideae</taxon>
        <taxon>Potheae</taxon>
        <taxon>Anthurium</taxon>
    </lineage>
</organism>